<evidence type="ECO:0000313" key="1">
    <source>
        <dbReference type="EMBL" id="QEM09074.1"/>
    </source>
</evidence>
<sequence>MKYLAIIFSVYMTILAILPCQDREDMIASVMHVTVQKSHSANDERGQETCPPFCTCSCCSTARTLTAKITIKVFTKSITREYPNYSTLAIQDQPINIWQPPQIG</sequence>
<accession>A0A5C1HTE6</accession>
<dbReference type="OrthoDB" id="997115at2"/>
<dbReference type="EMBL" id="CP043450">
    <property type="protein sequence ID" value="QEM09074.1"/>
    <property type="molecule type" value="Genomic_DNA"/>
</dbReference>
<dbReference type="InterPro" id="IPR046601">
    <property type="entry name" value="DUF6660"/>
</dbReference>
<evidence type="ECO:0000313" key="2">
    <source>
        <dbReference type="Proteomes" id="UP000251402"/>
    </source>
</evidence>
<protein>
    <submittedName>
        <fullName evidence="1">Uncharacterized protein</fullName>
    </submittedName>
</protein>
<reference evidence="1" key="1">
    <citation type="submission" date="2019-08" db="EMBL/GenBank/DDBJ databases">
        <title>Comparative genome analysis confer to the adaptation heavy metal polluted environment.</title>
        <authorList>
            <person name="Li Y."/>
        </authorList>
    </citation>
    <scope>NUCLEOTIDE SEQUENCE [LARGE SCALE GENOMIC DNA]</scope>
    <source>
        <strain evidence="1">P1</strain>
    </source>
</reference>
<gene>
    <name evidence="1" type="ORF">DEO27_003255</name>
</gene>
<name>A0A5C1HTE6_9SPHI</name>
<organism evidence="1 2">
    <name type="scientific">Mucilaginibacter rubeus</name>
    <dbReference type="NCBI Taxonomy" id="2027860"/>
    <lineage>
        <taxon>Bacteria</taxon>
        <taxon>Pseudomonadati</taxon>
        <taxon>Bacteroidota</taxon>
        <taxon>Sphingobacteriia</taxon>
        <taxon>Sphingobacteriales</taxon>
        <taxon>Sphingobacteriaceae</taxon>
        <taxon>Mucilaginibacter</taxon>
    </lineage>
</organism>
<dbReference type="RefSeq" id="WP_112569685.1">
    <property type="nucleotide sequence ID" value="NZ_CP043450.1"/>
</dbReference>
<dbReference type="KEGG" id="mrub:DEO27_003255"/>
<keyword evidence="2" id="KW-1185">Reference proteome</keyword>
<dbReference type="Proteomes" id="UP000251402">
    <property type="component" value="Chromosome"/>
</dbReference>
<dbReference type="AlphaFoldDB" id="A0A5C1HTE6"/>
<dbReference type="Pfam" id="PF20365">
    <property type="entry name" value="DUF6660"/>
    <property type="match status" value="1"/>
</dbReference>
<proteinExistence type="predicted"/>